<sequence length="57" mass="6511">MTPEKHIVQVPVHSIYQPTTIEMNTSTSAQIFWNACVFVGTIMLFLVLAYLYYATNL</sequence>
<keyword evidence="1" id="KW-1133">Transmembrane helix</keyword>
<protein>
    <submittedName>
        <fullName evidence="2">Uncharacterized protein</fullName>
    </submittedName>
</protein>
<name>A0A288WJJ4_9BBAC</name>
<keyword evidence="1" id="KW-0472">Membrane</keyword>
<evidence type="ECO:0000256" key="1">
    <source>
        <dbReference type="SAM" id="Phobius"/>
    </source>
</evidence>
<feature type="transmembrane region" description="Helical" evidence="1">
    <location>
        <begin position="31"/>
        <end position="53"/>
    </location>
</feature>
<organism evidence="2">
    <name type="scientific">Erinnyis ello granulovirus</name>
    <dbReference type="NCBI Taxonomy" id="307444"/>
    <lineage>
        <taxon>Viruses</taxon>
        <taxon>Viruses incertae sedis</taxon>
        <taxon>Naldaviricetes</taxon>
        <taxon>Lefavirales</taxon>
        <taxon>Baculoviridae</taxon>
        <taxon>Betabaculovirus</taxon>
        <taxon>Betabaculovirus erellonis</taxon>
    </lineage>
</organism>
<dbReference type="EMBL" id="KX859084">
    <property type="protein sequence ID" value="ARX72116.1"/>
    <property type="molecule type" value="Genomic_DNA"/>
</dbReference>
<proteinExistence type="predicted"/>
<reference evidence="2" key="1">
    <citation type="submission" date="2016-09" db="EMBL/GenBank/DDBJ databases">
        <title>Genome-wide Diversity of Wild Populations of Erinnyis ello granulovirus (ErelGV).</title>
        <authorList>
            <person name="Brito A.F."/>
            <person name="Melo F.L."/>
            <person name="Ardisson-Araujo D.M.P."/>
            <person name="Sihler W."/>
            <person name="Souza M.L."/>
            <person name="Ribeiro B.M."/>
        </authorList>
    </citation>
    <scope>NUCLEOTIDE SEQUENCE</scope>
    <source>
        <strain evidence="2">ErelGV-PA</strain>
    </source>
</reference>
<accession>A0A288WJJ4</accession>
<keyword evidence="1" id="KW-0812">Transmembrane</keyword>
<gene>
    <name evidence="2" type="ORF">EREL_127</name>
</gene>
<evidence type="ECO:0000313" key="2">
    <source>
        <dbReference type="EMBL" id="ARX72116.1"/>
    </source>
</evidence>